<evidence type="ECO:0000313" key="2">
    <source>
        <dbReference type="Proteomes" id="UP000706891"/>
    </source>
</evidence>
<comment type="caution">
    <text evidence="1">The sequence shown here is derived from an EMBL/GenBank/DDBJ whole genome shotgun (WGS) entry which is preliminary data.</text>
</comment>
<dbReference type="EMBL" id="JACJJG010000014">
    <property type="protein sequence ID" value="MBM6673161.1"/>
    <property type="molecule type" value="Genomic_DNA"/>
</dbReference>
<proteinExistence type="predicted"/>
<keyword evidence="2" id="KW-1185">Reference proteome</keyword>
<sequence length="195" mass="22518">MNALIKASENVQHRAWNIIRQTKVMDIWTAHGAEVNVVGSLAMGLMMKHLDIDLHVYSSPLTIKASFNAMSQIAECPGITRIECRNLLDTEEECIEWHAWYVDGQGDTWQIDIIHIVKGSKYDGYFERMARQVKQALTDDTRLAILRLKNETPDNEHIMGVEYYQAVLKYGVRTMPEFIEWRKSHPTDGILEWTP</sequence>
<protein>
    <submittedName>
        <fullName evidence="1">Phosphoglycerate mutase family protein</fullName>
    </submittedName>
</protein>
<dbReference type="RefSeq" id="WP_205103776.1">
    <property type="nucleotide sequence ID" value="NZ_JACJJG010000014.1"/>
</dbReference>
<evidence type="ECO:0000313" key="1">
    <source>
        <dbReference type="EMBL" id="MBM6673161.1"/>
    </source>
</evidence>
<dbReference type="Proteomes" id="UP000706891">
    <property type="component" value="Unassembled WGS sequence"/>
</dbReference>
<name>A0A938WSV4_9BACT</name>
<gene>
    <name evidence="1" type="ORF">H6A34_04630</name>
</gene>
<reference evidence="1" key="2">
    <citation type="journal article" date="2021" name="Sci. Rep.">
        <title>The distribution of antibiotic resistance genes in chicken gut microbiota commensals.</title>
        <authorList>
            <person name="Juricova H."/>
            <person name="Matiasovicova J."/>
            <person name="Kubasova T."/>
            <person name="Cejkova D."/>
            <person name="Rychlik I."/>
        </authorList>
    </citation>
    <scope>NUCLEOTIDE SEQUENCE</scope>
    <source>
        <strain evidence="1">An824</strain>
    </source>
</reference>
<dbReference type="AlphaFoldDB" id="A0A938WSV4"/>
<reference evidence="1" key="1">
    <citation type="submission" date="2020-08" db="EMBL/GenBank/DDBJ databases">
        <authorList>
            <person name="Cejkova D."/>
            <person name="Kubasova T."/>
            <person name="Jahodarova E."/>
            <person name="Rychlik I."/>
        </authorList>
    </citation>
    <scope>NUCLEOTIDE SEQUENCE</scope>
    <source>
        <strain evidence="1">An824</strain>
    </source>
</reference>
<organism evidence="1 2">
    <name type="scientific">Marseilla massiliensis</name>
    <dbReference type="NCBI Taxonomy" id="1841864"/>
    <lineage>
        <taxon>Bacteria</taxon>
        <taxon>Pseudomonadati</taxon>
        <taxon>Bacteroidota</taxon>
        <taxon>Bacteroidia</taxon>
        <taxon>Bacteroidales</taxon>
        <taxon>Prevotellaceae</taxon>
        <taxon>Marseilla</taxon>
    </lineage>
</organism>
<accession>A0A938WSV4</accession>